<dbReference type="AlphaFoldDB" id="A0A2S7IGD2"/>
<dbReference type="EMBL" id="PTRA01000006">
    <property type="protein sequence ID" value="PQA54462.1"/>
    <property type="molecule type" value="Genomic_DNA"/>
</dbReference>
<dbReference type="OrthoDB" id="621570at2"/>
<dbReference type="CDD" id="cd08977">
    <property type="entry name" value="SusD"/>
    <property type="match status" value="1"/>
</dbReference>
<evidence type="ECO:0000256" key="2">
    <source>
        <dbReference type="ARBA" id="ARBA00006275"/>
    </source>
</evidence>
<dbReference type="GO" id="GO:0009279">
    <property type="term" value="C:cell outer membrane"/>
    <property type="evidence" value="ECO:0007669"/>
    <property type="project" value="UniProtKB-SubCell"/>
</dbReference>
<dbReference type="Pfam" id="PF14322">
    <property type="entry name" value="SusD-like_3"/>
    <property type="match status" value="1"/>
</dbReference>
<comment type="similarity">
    <text evidence="2">Belongs to the SusD family.</text>
</comment>
<keyword evidence="5" id="KW-0998">Cell outer membrane</keyword>
<gene>
    <name evidence="8" type="ORF">C5O19_22195</name>
</gene>
<evidence type="ECO:0000256" key="5">
    <source>
        <dbReference type="ARBA" id="ARBA00023237"/>
    </source>
</evidence>
<comment type="caution">
    <text evidence="8">The sequence shown here is derived from an EMBL/GenBank/DDBJ whole genome shotgun (WGS) entry which is preliminary data.</text>
</comment>
<dbReference type="PROSITE" id="PS51257">
    <property type="entry name" value="PROKAR_LIPOPROTEIN"/>
    <property type="match status" value="1"/>
</dbReference>
<accession>A0A2S7IGD2</accession>
<sequence>MKRKSFLHTSGLVLVALTGLLTTACRSYFLDVEPQQSISDQSVIVDAATAEVALLGVYDKLQSSNYYGGDGYQAAAYLAGGDNLWVGTLNYYSNFITHSYRSDNTLLNNVWSTIYTAVNGANNVIDKVEKLDNRVITEAVRKQYIGEAYVLRSLALFDLARAWGNVPIILKPTTSPNDFDGIKQSTQKDVYRQVLADLTTAENLLPARVDRNRVTLNTVYALKARVHLYNGDFQEAETYASKLIADSNYELVSWATILNGKNTKESIFELAYSTADRSAHYGSWSNDGYRNQFCPGPDIYALLQNPATGGERKQLIKDISTPAIRNYFVQLLYWRSTSDNPTYLFRIAEQYLIRSEARIKKATPDVAGALADLNAVRARSKVAALTVTTATELALALENERRVEFAFEPHRWFDLVRTNRAATVLGVTDANKWIFPIPYNDLAADKDLVQNPGY</sequence>
<evidence type="ECO:0000256" key="3">
    <source>
        <dbReference type="ARBA" id="ARBA00022729"/>
    </source>
</evidence>
<evidence type="ECO:0000256" key="4">
    <source>
        <dbReference type="ARBA" id="ARBA00023136"/>
    </source>
</evidence>
<evidence type="ECO:0000259" key="7">
    <source>
        <dbReference type="Pfam" id="PF14322"/>
    </source>
</evidence>
<evidence type="ECO:0000256" key="1">
    <source>
        <dbReference type="ARBA" id="ARBA00004442"/>
    </source>
</evidence>
<comment type="subcellular location">
    <subcellularLocation>
        <location evidence="1">Cell outer membrane</location>
    </subcellularLocation>
</comment>
<evidence type="ECO:0000313" key="9">
    <source>
        <dbReference type="Proteomes" id="UP000239590"/>
    </source>
</evidence>
<dbReference type="SUPFAM" id="SSF48452">
    <property type="entry name" value="TPR-like"/>
    <property type="match status" value="1"/>
</dbReference>
<name>A0A2S7IGD2_9BACT</name>
<dbReference type="InterPro" id="IPR033985">
    <property type="entry name" value="SusD-like_N"/>
</dbReference>
<organism evidence="8 9">
    <name type="scientific">Siphonobacter curvatus</name>
    <dbReference type="NCBI Taxonomy" id="2094562"/>
    <lineage>
        <taxon>Bacteria</taxon>
        <taxon>Pseudomonadati</taxon>
        <taxon>Bacteroidota</taxon>
        <taxon>Cytophagia</taxon>
        <taxon>Cytophagales</taxon>
        <taxon>Cytophagaceae</taxon>
        <taxon>Siphonobacter</taxon>
    </lineage>
</organism>
<proteinExistence type="inferred from homology"/>
<feature type="domain" description="SusD-like N-terminal" evidence="7">
    <location>
        <begin position="29"/>
        <end position="228"/>
    </location>
</feature>
<dbReference type="InterPro" id="IPR012944">
    <property type="entry name" value="SusD_RagB_dom"/>
</dbReference>
<evidence type="ECO:0000313" key="8">
    <source>
        <dbReference type="EMBL" id="PQA54462.1"/>
    </source>
</evidence>
<keyword evidence="4" id="KW-0472">Membrane</keyword>
<protein>
    <submittedName>
        <fullName evidence="8">RagB/SusD family nutrient uptake outer membrane protein</fullName>
    </submittedName>
</protein>
<reference evidence="9" key="1">
    <citation type="submission" date="2018-02" db="EMBL/GenBank/DDBJ databases">
        <title>Genome sequencing of Solimonas sp. HR-BB.</title>
        <authorList>
            <person name="Lee Y."/>
            <person name="Jeon C.O."/>
        </authorList>
    </citation>
    <scope>NUCLEOTIDE SEQUENCE [LARGE SCALE GENOMIC DNA]</scope>
    <source>
        <strain evidence="9">HR-U</strain>
    </source>
</reference>
<feature type="domain" description="RagB/SusD" evidence="6">
    <location>
        <begin position="335"/>
        <end position="420"/>
    </location>
</feature>
<dbReference type="Proteomes" id="UP000239590">
    <property type="component" value="Unassembled WGS sequence"/>
</dbReference>
<keyword evidence="9" id="KW-1185">Reference proteome</keyword>
<evidence type="ECO:0000259" key="6">
    <source>
        <dbReference type="Pfam" id="PF07980"/>
    </source>
</evidence>
<keyword evidence="3" id="KW-0732">Signal</keyword>
<dbReference type="Pfam" id="PF07980">
    <property type="entry name" value="SusD_RagB"/>
    <property type="match status" value="1"/>
</dbReference>
<dbReference type="InterPro" id="IPR011990">
    <property type="entry name" value="TPR-like_helical_dom_sf"/>
</dbReference>
<dbReference type="RefSeq" id="WP_104715586.1">
    <property type="nucleotide sequence ID" value="NZ_PTRA01000006.1"/>
</dbReference>
<dbReference type="Gene3D" id="1.25.40.390">
    <property type="match status" value="2"/>
</dbReference>